<evidence type="ECO:0000313" key="2">
    <source>
        <dbReference type="EMBL" id="KAF5346950.1"/>
    </source>
</evidence>
<gene>
    <name evidence="2" type="ORF">D9758_010149</name>
</gene>
<feature type="domain" description="F-box" evidence="1">
    <location>
        <begin position="8"/>
        <end position="44"/>
    </location>
</feature>
<evidence type="ECO:0000313" key="3">
    <source>
        <dbReference type="Proteomes" id="UP000559256"/>
    </source>
</evidence>
<comment type="caution">
    <text evidence="2">The sequence shown here is derived from an EMBL/GenBank/DDBJ whole genome shotgun (WGS) entry which is preliminary data.</text>
</comment>
<name>A0A8H5CSB3_9AGAR</name>
<dbReference type="EMBL" id="JAACJM010000098">
    <property type="protein sequence ID" value="KAF5346950.1"/>
    <property type="molecule type" value="Genomic_DNA"/>
</dbReference>
<dbReference type="SUPFAM" id="SSF81383">
    <property type="entry name" value="F-box domain"/>
    <property type="match status" value="1"/>
</dbReference>
<dbReference type="Pfam" id="PF12937">
    <property type="entry name" value="F-box-like"/>
    <property type="match status" value="1"/>
</dbReference>
<dbReference type="Gene3D" id="3.80.10.10">
    <property type="entry name" value="Ribonuclease Inhibitor"/>
    <property type="match status" value="1"/>
</dbReference>
<dbReference type="Proteomes" id="UP000559256">
    <property type="component" value="Unassembled WGS sequence"/>
</dbReference>
<dbReference type="OrthoDB" id="2447803at2759"/>
<dbReference type="InterPro" id="IPR001810">
    <property type="entry name" value="F-box_dom"/>
</dbReference>
<proteinExistence type="predicted"/>
<protein>
    <recommendedName>
        <fullName evidence="1">F-box domain-containing protein</fullName>
    </recommendedName>
</protein>
<evidence type="ECO:0000259" key="1">
    <source>
        <dbReference type="Pfam" id="PF12937"/>
    </source>
</evidence>
<reference evidence="2 3" key="1">
    <citation type="journal article" date="2020" name="ISME J.">
        <title>Uncovering the hidden diversity of litter-decomposition mechanisms in mushroom-forming fungi.</title>
        <authorList>
            <person name="Floudas D."/>
            <person name="Bentzer J."/>
            <person name="Ahren D."/>
            <person name="Johansson T."/>
            <person name="Persson P."/>
            <person name="Tunlid A."/>
        </authorList>
    </citation>
    <scope>NUCLEOTIDE SEQUENCE [LARGE SCALE GENOMIC DNA]</scope>
    <source>
        <strain evidence="2 3">CBS 291.85</strain>
    </source>
</reference>
<dbReference type="AlphaFoldDB" id="A0A8H5CSB3"/>
<dbReference type="SUPFAM" id="SSF52047">
    <property type="entry name" value="RNI-like"/>
    <property type="match status" value="1"/>
</dbReference>
<sequence length="495" mass="56022">MHHALQIPELLHKIFGYLTKKDQKQCVPVCKLWSEIALDYIWRVISPVEIAWTSLLAPLKQQPYIFESSPTGEAWNRFLSKYSKRIRRLSLVYFGRSDASALLSVMNQTRPQSLILPNLHTLGCFGQWKQLDDTRMLMHDGIQVFTINTYLPQSHWELPLSNLLDLTETIQARMPRLTSLTMTVPTRQEFAEPLAALLENLPVLTRIAIPSFKDISPILKSLSSSTVPQRLKFVGLMGAVSQVGPLGSEGHVALEELEIRAADTQTIIPLLPHLPNVRVLDITITSLDSNSKCLFGAISAHCTGLDTLKMAFLRGQHPFNFDVLQAIFPCVNITTLDILGGPVNMSDSDIVQIALAWPRLKKFRLSERLKVRDTVNNTPKTTLWAIFVLTRLCSQLKCIELSMNTSPRDIPPFDTSFLPSGFQAAQSASLDVMHFDYSKLEQGDELVLVDLLDRVLPVHCSVQSRQFDPQQNRRWRTLVRMFPRSSRDSDERLAE</sequence>
<dbReference type="InterPro" id="IPR036047">
    <property type="entry name" value="F-box-like_dom_sf"/>
</dbReference>
<dbReference type="InterPro" id="IPR032675">
    <property type="entry name" value="LRR_dom_sf"/>
</dbReference>
<keyword evidence="3" id="KW-1185">Reference proteome</keyword>
<organism evidence="2 3">
    <name type="scientific">Tetrapyrgos nigripes</name>
    <dbReference type="NCBI Taxonomy" id="182062"/>
    <lineage>
        <taxon>Eukaryota</taxon>
        <taxon>Fungi</taxon>
        <taxon>Dikarya</taxon>
        <taxon>Basidiomycota</taxon>
        <taxon>Agaricomycotina</taxon>
        <taxon>Agaricomycetes</taxon>
        <taxon>Agaricomycetidae</taxon>
        <taxon>Agaricales</taxon>
        <taxon>Marasmiineae</taxon>
        <taxon>Marasmiaceae</taxon>
        <taxon>Tetrapyrgos</taxon>
    </lineage>
</organism>
<accession>A0A8H5CSB3</accession>
<dbReference type="Gene3D" id="1.20.1280.50">
    <property type="match status" value="1"/>
</dbReference>